<comment type="caution">
    <text evidence="2">The sequence shown here is derived from an EMBL/GenBank/DDBJ whole genome shotgun (WGS) entry which is preliminary data.</text>
</comment>
<dbReference type="Proteomes" id="UP000029548">
    <property type="component" value="Unassembled WGS sequence"/>
</dbReference>
<proteinExistence type="predicted"/>
<gene>
    <name evidence="2" type="ORF">HMPREF1650_04180</name>
</gene>
<feature type="compositionally biased region" description="Gly residues" evidence="1">
    <location>
        <begin position="34"/>
        <end position="53"/>
    </location>
</feature>
<evidence type="ECO:0000313" key="3">
    <source>
        <dbReference type="Proteomes" id="UP000029548"/>
    </source>
</evidence>
<dbReference type="EMBL" id="JRNE01000040">
    <property type="protein sequence ID" value="KGF17368.1"/>
    <property type="molecule type" value="Genomic_DNA"/>
</dbReference>
<evidence type="ECO:0000313" key="2">
    <source>
        <dbReference type="EMBL" id="KGF17368.1"/>
    </source>
</evidence>
<evidence type="ECO:0000256" key="1">
    <source>
        <dbReference type="SAM" id="MobiDB-lite"/>
    </source>
</evidence>
<sequence>MPKFEKETAPTMGNLTKNNDSDEQQQGNGPTAEAGGGAQQGGNGPDNGVGTGAGTEANGSGDGEKITDWKQHARTWEQRAKDNKQAEEAAISRAAAAEQRLQEMTERETAARLNVRRMTLAVDLGMSREKAEEVFTATDEETLAVQEAAYRAGRESAPKSAESTGTRNEGGTGQPGPPKKDYKAIAAELRKRA</sequence>
<feature type="compositionally biased region" description="Basic and acidic residues" evidence="1">
    <location>
        <begin position="62"/>
        <end position="87"/>
    </location>
</feature>
<protein>
    <recommendedName>
        <fullName evidence="4">Scaffolding protein</fullName>
    </recommendedName>
</protein>
<feature type="region of interest" description="Disordered" evidence="1">
    <location>
        <begin position="150"/>
        <end position="182"/>
    </location>
</feature>
<feature type="compositionally biased region" description="Low complexity" evidence="1">
    <location>
        <begin position="88"/>
        <end position="98"/>
    </location>
</feature>
<evidence type="ECO:0008006" key="4">
    <source>
        <dbReference type="Google" id="ProtNLM"/>
    </source>
</evidence>
<reference evidence="2 3" key="1">
    <citation type="submission" date="2014-07" db="EMBL/GenBank/DDBJ databases">
        <authorList>
            <person name="McCorrison J."/>
            <person name="Sanka R."/>
            <person name="Torralba M."/>
            <person name="Gillis M."/>
            <person name="Haft D.H."/>
            <person name="Methe B."/>
            <person name="Sutton G."/>
            <person name="Nelson K.E."/>
        </authorList>
    </citation>
    <scope>NUCLEOTIDE SEQUENCE [LARGE SCALE GENOMIC DNA]</scope>
    <source>
        <strain evidence="2 3">DNF00450</strain>
    </source>
</reference>
<organism evidence="2 3">
    <name type="scientific">Corynebacterium freneyi DNF00450</name>
    <dbReference type="NCBI Taxonomy" id="1287475"/>
    <lineage>
        <taxon>Bacteria</taxon>
        <taxon>Bacillati</taxon>
        <taxon>Actinomycetota</taxon>
        <taxon>Actinomycetes</taxon>
        <taxon>Mycobacteriales</taxon>
        <taxon>Corynebacteriaceae</taxon>
        <taxon>Corynebacterium</taxon>
    </lineage>
</organism>
<feature type="region of interest" description="Disordered" evidence="1">
    <location>
        <begin position="1"/>
        <end position="105"/>
    </location>
</feature>
<feature type="compositionally biased region" description="Polar residues" evidence="1">
    <location>
        <begin position="11"/>
        <end position="28"/>
    </location>
</feature>
<name>A0A095Y540_9CORY</name>
<accession>A0A095Y540</accession>
<dbReference type="AlphaFoldDB" id="A0A095Y540"/>